<evidence type="ECO:0000256" key="1">
    <source>
        <dbReference type="ARBA" id="ARBA00023125"/>
    </source>
</evidence>
<dbReference type="EMBL" id="JAGFBF010000001">
    <property type="protein sequence ID" value="MBO2988423.1"/>
    <property type="molecule type" value="Genomic_DNA"/>
</dbReference>
<dbReference type="SUPFAM" id="SSF46689">
    <property type="entry name" value="Homeodomain-like"/>
    <property type="match status" value="1"/>
</dbReference>
<evidence type="ECO:0000256" key="3">
    <source>
        <dbReference type="SAM" id="MobiDB-lite"/>
    </source>
</evidence>
<dbReference type="InterPro" id="IPR009057">
    <property type="entry name" value="Homeodomain-like_sf"/>
</dbReference>
<comment type="caution">
    <text evidence="5">The sequence shown here is derived from an EMBL/GenBank/DDBJ whole genome shotgun (WGS) entry which is preliminary data.</text>
</comment>
<dbReference type="PANTHER" id="PTHR30328:SF54">
    <property type="entry name" value="HTH-TYPE TRANSCRIPTIONAL REPRESSOR SCO4008"/>
    <property type="match status" value="1"/>
</dbReference>
<protein>
    <submittedName>
        <fullName evidence="5">TetR family transcriptional regulator</fullName>
    </submittedName>
</protein>
<accession>A0A939TLI0</accession>
<dbReference type="PROSITE" id="PS50977">
    <property type="entry name" value="HTH_TETR_2"/>
    <property type="match status" value="1"/>
</dbReference>
<evidence type="ECO:0000259" key="4">
    <source>
        <dbReference type="PROSITE" id="PS50977"/>
    </source>
</evidence>
<dbReference type="InterPro" id="IPR036271">
    <property type="entry name" value="Tet_transcr_reg_TetR-rel_C_sf"/>
</dbReference>
<feature type="DNA-binding region" description="H-T-H motif" evidence="2">
    <location>
        <begin position="55"/>
        <end position="74"/>
    </location>
</feature>
<evidence type="ECO:0000256" key="2">
    <source>
        <dbReference type="PROSITE-ProRule" id="PRU00335"/>
    </source>
</evidence>
<dbReference type="Gene3D" id="1.10.357.10">
    <property type="entry name" value="Tetracycline Repressor, domain 2"/>
    <property type="match status" value="1"/>
</dbReference>
<dbReference type="GO" id="GO:0003677">
    <property type="term" value="F:DNA binding"/>
    <property type="evidence" value="ECO:0007669"/>
    <property type="project" value="UniProtKB-UniRule"/>
</dbReference>
<dbReference type="InterPro" id="IPR001647">
    <property type="entry name" value="HTH_TetR"/>
</dbReference>
<dbReference type="Proteomes" id="UP000668403">
    <property type="component" value="Unassembled WGS sequence"/>
</dbReference>
<dbReference type="PANTHER" id="PTHR30328">
    <property type="entry name" value="TRANSCRIPTIONAL REPRESSOR"/>
    <property type="match status" value="1"/>
</dbReference>
<dbReference type="GO" id="GO:0006355">
    <property type="term" value="P:regulation of DNA-templated transcription"/>
    <property type="evidence" value="ECO:0007669"/>
    <property type="project" value="UniProtKB-ARBA"/>
</dbReference>
<dbReference type="PRINTS" id="PR00455">
    <property type="entry name" value="HTHTETR"/>
</dbReference>
<proteinExistence type="predicted"/>
<name>A0A939TLI0_9MICO</name>
<dbReference type="SUPFAM" id="SSF48498">
    <property type="entry name" value="Tetracyclin repressor-like, C-terminal domain"/>
    <property type="match status" value="1"/>
</dbReference>
<feature type="region of interest" description="Disordered" evidence="3">
    <location>
        <begin position="1"/>
        <end position="28"/>
    </location>
</feature>
<feature type="domain" description="HTH tetR-type" evidence="4">
    <location>
        <begin position="32"/>
        <end position="92"/>
    </location>
</feature>
<dbReference type="InterPro" id="IPR041474">
    <property type="entry name" value="NicS_C"/>
</dbReference>
<dbReference type="InterPro" id="IPR050109">
    <property type="entry name" value="HTH-type_TetR-like_transc_reg"/>
</dbReference>
<dbReference type="Pfam" id="PF17938">
    <property type="entry name" value="TetR_C_29"/>
    <property type="match status" value="1"/>
</dbReference>
<evidence type="ECO:0000313" key="6">
    <source>
        <dbReference type="Proteomes" id="UP000668403"/>
    </source>
</evidence>
<feature type="compositionally biased region" description="Basic and acidic residues" evidence="3">
    <location>
        <begin position="17"/>
        <end position="28"/>
    </location>
</feature>
<dbReference type="AlphaFoldDB" id="A0A939TLI0"/>
<dbReference type="Pfam" id="PF00440">
    <property type="entry name" value="TetR_N"/>
    <property type="match status" value="1"/>
</dbReference>
<keyword evidence="1 2" id="KW-0238">DNA-binding</keyword>
<reference evidence="5" key="1">
    <citation type="submission" date="2021-03" db="EMBL/GenBank/DDBJ databases">
        <title>Leucobacter chromiisoli sp. nov., isolated from chromium-containing soil of chemical plant.</title>
        <authorList>
            <person name="Xu Z."/>
        </authorList>
    </citation>
    <scope>NUCLEOTIDE SEQUENCE</scope>
    <source>
        <strain evidence="5">K 70/01</strain>
    </source>
</reference>
<keyword evidence="6" id="KW-1185">Reference proteome</keyword>
<sequence length="237" mass="26511">MERLEYDSLAPAPPTRNDGRVAENGVKRRDAARTRAELLAEATAAFAAGGYTGTGVDEIAERANTTKRMIYYYFGSKEQLYLSVLENAYRGIREAEQKLEVDGLAPVEALRRLAVLTYDHHLAHEDFIRLVAIENIHRGRFIGQIESLRELNAPALDLLDQLLERGREAGDFRTDVGALDVHLLISSYCVFQVANQHTFGHLFGTDLQDPDRRPHLRAIIGDVVVAWLTRGVDTAAR</sequence>
<organism evidence="5 6">
    <name type="scientific">Leucobacter tardus</name>
    <dbReference type="NCBI Taxonomy" id="501483"/>
    <lineage>
        <taxon>Bacteria</taxon>
        <taxon>Bacillati</taxon>
        <taxon>Actinomycetota</taxon>
        <taxon>Actinomycetes</taxon>
        <taxon>Micrococcales</taxon>
        <taxon>Microbacteriaceae</taxon>
        <taxon>Leucobacter</taxon>
    </lineage>
</organism>
<evidence type="ECO:0000313" key="5">
    <source>
        <dbReference type="EMBL" id="MBO2988423.1"/>
    </source>
</evidence>
<gene>
    <name evidence="5" type="ORF">J4H85_00220</name>
</gene>